<dbReference type="AlphaFoldDB" id="A0A1H1M9W0"/>
<evidence type="ECO:0000313" key="2">
    <source>
        <dbReference type="Proteomes" id="UP000198858"/>
    </source>
</evidence>
<gene>
    <name evidence="1" type="ORF">SAMN04488552_1216</name>
</gene>
<keyword evidence="2" id="KW-1185">Reference proteome</keyword>
<dbReference type="Proteomes" id="UP000198858">
    <property type="component" value="Chromosome I"/>
</dbReference>
<organism evidence="1 2">
    <name type="scientific">Christiangramia echinicola</name>
    <dbReference type="NCBI Taxonomy" id="279359"/>
    <lineage>
        <taxon>Bacteria</taxon>
        <taxon>Pseudomonadati</taxon>
        <taxon>Bacteroidota</taxon>
        <taxon>Flavobacteriia</taxon>
        <taxon>Flavobacteriales</taxon>
        <taxon>Flavobacteriaceae</taxon>
        <taxon>Christiangramia</taxon>
    </lineage>
</organism>
<accession>A0A1H1M9W0</accession>
<dbReference type="RefSeq" id="WP_089661696.1">
    <property type="nucleotide sequence ID" value="NZ_LT629745.1"/>
</dbReference>
<reference evidence="1 2" key="1">
    <citation type="submission" date="2016-10" db="EMBL/GenBank/DDBJ databases">
        <authorList>
            <person name="Varghese N."/>
            <person name="Submissions S."/>
        </authorList>
    </citation>
    <scope>NUCLEOTIDE SEQUENCE [LARGE SCALE GENOMIC DNA]</scope>
    <source>
        <strain evidence="1 2">Mar_2010_102</strain>
    </source>
</reference>
<protein>
    <submittedName>
        <fullName evidence="1">Gliding motility-associated lipoprotein GldD</fullName>
    </submittedName>
</protein>
<dbReference type="Pfam" id="PF25593">
    <property type="entry name" value="GldD_lipo"/>
    <property type="match status" value="1"/>
</dbReference>
<proteinExistence type="predicted"/>
<dbReference type="EMBL" id="LT629745">
    <property type="protein sequence ID" value="SDR83536.1"/>
    <property type="molecule type" value="Genomic_DNA"/>
</dbReference>
<dbReference type="InterPro" id="IPR019850">
    <property type="entry name" value="GldD-like"/>
</dbReference>
<keyword evidence="1" id="KW-0449">Lipoprotein</keyword>
<dbReference type="STRING" id="1250231.SAMN04488552_1216"/>
<evidence type="ECO:0000313" key="1">
    <source>
        <dbReference type="EMBL" id="SDR83536.1"/>
    </source>
</evidence>
<name>A0A1H1M9W0_9FLAO</name>
<dbReference type="NCBIfam" id="TIGR03512">
    <property type="entry name" value="GldD_lipo"/>
    <property type="match status" value="1"/>
</dbReference>
<sequence>MRLILVILAISFLCISCKDDPKPKPKGFLSLEYPEAEYNRINIGCPYTFEKNSIAKVSPSRNRIPCWIQLDYDQMKGSIFITYQPVKNNLDSLLTDAQKLPLQHTIKADVIEGDVYTNDFNKTYGMFYEVDGDAASQAQFYLTDSTDHFLTGSVYFQSLPNFDSIVPAAEYLKKDIRHLMESLKWNY</sequence>